<feature type="region of interest" description="Disordered" evidence="5">
    <location>
        <begin position="218"/>
        <end position="241"/>
    </location>
</feature>
<organism evidence="8 9">
    <name type="scientific">Fimbriiglobus ruber</name>
    <dbReference type="NCBI Taxonomy" id="1908690"/>
    <lineage>
        <taxon>Bacteria</taxon>
        <taxon>Pseudomonadati</taxon>
        <taxon>Planctomycetota</taxon>
        <taxon>Planctomycetia</taxon>
        <taxon>Gemmatales</taxon>
        <taxon>Gemmataceae</taxon>
        <taxon>Fimbriiglobus</taxon>
    </lineage>
</organism>
<feature type="chain" id="PRO_5012510945" evidence="6">
    <location>
        <begin position="21"/>
        <end position="451"/>
    </location>
</feature>
<keyword evidence="9" id="KW-1185">Reference proteome</keyword>
<evidence type="ECO:0000256" key="2">
    <source>
        <dbReference type="ARBA" id="ARBA00022723"/>
    </source>
</evidence>
<dbReference type="PROSITE" id="PS00523">
    <property type="entry name" value="SULFATASE_1"/>
    <property type="match status" value="1"/>
</dbReference>
<reference evidence="9" key="1">
    <citation type="submission" date="2017-06" db="EMBL/GenBank/DDBJ databases">
        <title>Genome analysis of Fimbriiglobus ruber SP5, the first member of the order Planctomycetales with confirmed chitinolytic capability.</title>
        <authorList>
            <person name="Ravin N.V."/>
            <person name="Rakitin A.L."/>
            <person name="Ivanova A.A."/>
            <person name="Beletsky A.V."/>
            <person name="Kulichevskaya I.S."/>
            <person name="Mardanov A.V."/>
            <person name="Dedysh S.N."/>
        </authorList>
    </citation>
    <scope>NUCLEOTIDE SEQUENCE [LARGE SCALE GENOMIC DNA]</scope>
    <source>
        <strain evidence="9">SP5</strain>
    </source>
</reference>
<dbReference type="InterPro" id="IPR017850">
    <property type="entry name" value="Alkaline_phosphatase_core_sf"/>
</dbReference>
<dbReference type="RefSeq" id="WP_088256194.1">
    <property type="nucleotide sequence ID" value="NZ_NIDE01000008.1"/>
</dbReference>
<feature type="domain" description="Sulfatase N-terminal" evidence="7">
    <location>
        <begin position="25"/>
        <end position="342"/>
    </location>
</feature>
<dbReference type="InterPro" id="IPR050738">
    <property type="entry name" value="Sulfatase"/>
</dbReference>
<protein>
    <submittedName>
        <fullName evidence="8">Choline-sulfatase</fullName>
    </submittedName>
</protein>
<keyword evidence="2" id="KW-0479">Metal-binding</keyword>
<sequence length="451" mass="48879">MLRTFLALATVCLLSALVTAADTRPNVVVVLSDDLGPGDLSAYGGPTATPHIDRMAKEGTRFTRYYAPAPICSPSRCGMITGQFPGRWRITSYLQTRAGNKACGQADFLDPAAPSLPRALKAAGYKTAHVGKWHLGGGRDVVDAPKFAAYGYDIGLGTYESPEPHPDLTTQDWIWSAADKVKRWDRSGWMVDRTLDFLKADATAPCFVNLWLDDPHTPWVPTDDDQQPGKGGRTVGKGDTPKRLAGVLTEMDRQVGRLLDGVRARKTNRPTVVLFLSDNGPLPTFDRKRTTGLRGSKLSLYEGGIRLPFIAWCPGLVPAGTTNDTTVLAGVDLFPTLCRLCGAKLPDGYEPDGEDLSPALLGKPAARTKPLFWEYGRNDSAFAYPGKKTERSPNVAVRDGNWKLLVNANGTGAELYDVAADPNEATDRSAAEPVVAKRLTDTALKWRKALP</sequence>
<evidence type="ECO:0000313" key="8">
    <source>
        <dbReference type="EMBL" id="OWK40238.1"/>
    </source>
</evidence>
<gene>
    <name evidence="8" type="ORF">FRUB_05157</name>
</gene>
<evidence type="ECO:0000259" key="7">
    <source>
        <dbReference type="Pfam" id="PF00884"/>
    </source>
</evidence>
<dbReference type="Pfam" id="PF00884">
    <property type="entry name" value="Sulfatase"/>
    <property type="match status" value="1"/>
</dbReference>
<evidence type="ECO:0000256" key="6">
    <source>
        <dbReference type="SAM" id="SignalP"/>
    </source>
</evidence>
<keyword evidence="3" id="KW-0378">Hydrolase</keyword>
<dbReference type="SUPFAM" id="SSF53649">
    <property type="entry name" value="Alkaline phosphatase-like"/>
    <property type="match status" value="1"/>
</dbReference>
<keyword evidence="4" id="KW-0106">Calcium</keyword>
<dbReference type="GO" id="GO:0004065">
    <property type="term" value="F:arylsulfatase activity"/>
    <property type="evidence" value="ECO:0007669"/>
    <property type="project" value="TreeGrafter"/>
</dbReference>
<dbReference type="Gene3D" id="3.40.720.10">
    <property type="entry name" value="Alkaline Phosphatase, subunit A"/>
    <property type="match status" value="1"/>
</dbReference>
<dbReference type="PANTHER" id="PTHR42693:SF33">
    <property type="entry name" value="ARYLSULFATASE"/>
    <property type="match status" value="1"/>
</dbReference>
<dbReference type="PANTHER" id="PTHR42693">
    <property type="entry name" value="ARYLSULFATASE FAMILY MEMBER"/>
    <property type="match status" value="1"/>
</dbReference>
<keyword evidence="6" id="KW-0732">Signal</keyword>
<dbReference type="InterPro" id="IPR000917">
    <property type="entry name" value="Sulfatase_N"/>
</dbReference>
<dbReference type="AlphaFoldDB" id="A0A225DNS9"/>
<accession>A0A225DNS9</accession>
<dbReference type="Gene3D" id="3.30.1120.10">
    <property type="match status" value="1"/>
</dbReference>
<evidence type="ECO:0000256" key="1">
    <source>
        <dbReference type="ARBA" id="ARBA00008779"/>
    </source>
</evidence>
<dbReference type="OrthoDB" id="9783154at2"/>
<proteinExistence type="inferred from homology"/>
<dbReference type="EMBL" id="NIDE01000008">
    <property type="protein sequence ID" value="OWK40238.1"/>
    <property type="molecule type" value="Genomic_DNA"/>
</dbReference>
<evidence type="ECO:0000256" key="3">
    <source>
        <dbReference type="ARBA" id="ARBA00022801"/>
    </source>
</evidence>
<name>A0A225DNS9_9BACT</name>
<evidence type="ECO:0000313" key="9">
    <source>
        <dbReference type="Proteomes" id="UP000214646"/>
    </source>
</evidence>
<dbReference type="GO" id="GO:0046872">
    <property type="term" value="F:metal ion binding"/>
    <property type="evidence" value="ECO:0007669"/>
    <property type="project" value="UniProtKB-KW"/>
</dbReference>
<feature type="signal peptide" evidence="6">
    <location>
        <begin position="1"/>
        <end position="20"/>
    </location>
</feature>
<comment type="similarity">
    <text evidence="1">Belongs to the sulfatase family.</text>
</comment>
<dbReference type="PROSITE" id="PS00149">
    <property type="entry name" value="SULFATASE_2"/>
    <property type="match status" value="1"/>
</dbReference>
<evidence type="ECO:0000256" key="5">
    <source>
        <dbReference type="SAM" id="MobiDB-lite"/>
    </source>
</evidence>
<dbReference type="Proteomes" id="UP000214646">
    <property type="component" value="Unassembled WGS sequence"/>
</dbReference>
<comment type="caution">
    <text evidence="8">The sequence shown here is derived from an EMBL/GenBank/DDBJ whole genome shotgun (WGS) entry which is preliminary data.</text>
</comment>
<evidence type="ECO:0000256" key="4">
    <source>
        <dbReference type="ARBA" id="ARBA00022837"/>
    </source>
</evidence>
<dbReference type="InterPro" id="IPR024607">
    <property type="entry name" value="Sulfatase_CS"/>
</dbReference>